<name>A0A1V8M5H0_9GAMM</name>
<dbReference type="Pfam" id="PF10604">
    <property type="entry name" value="Polyketide_cyc2"/>
    <property type="match status" value="1"/>
</dbReference>
<dbReference type="RefSeq" id="WP_080523260.1">
    <property type="nucleotide sequence ID" value="NZ_LPUF01000001.1"/>
</dbReference>
<gene>
    <name evidence="2" type="ORF">AU255_02545</name>
</gene>
<reference evidence="2 3" key="1">
    <citation type="submission" date="2015-12" db="EMBL/GenBank/DDBJ databases">
        <authorList>
            <person name="Shamseldin A."/>
            <person name="Moawad H."/>
            <person name="Abd El-Rahim W.M."/>
            <person name="Sadowsky M.J."/>
        </authorList>
    </citation>
    <scope>NUCLEOTIDE SEQUENCE [LARGE SCALE GENOMIC DNA]</scope>
    <source>
        <strain evidence="2 3">WF1</strain>
    </source>
</reference>
<dbReference type="PANTHER" id="PTHR39332:SF7">
    <property type="entry name" value="SRPBCC FAMILY PROTEIN"/>
    <property type="match status" value="1"/>
</dbReference>
<feature type="signal peptide" evidence="1">
    <location>
        <begin position="1"/>
        <end position="20"/>
    </location>
</feature>
<accession>A0A1V8M5H0</accession>
<evidence type="ECO:0000313" key="2">
    <source>
        <dbReference type="EMBL" id="OQK16804.1"/>
    </source>
</evidence>
<dbReference type="Proteomes" id="UP000191980">
    <property type="component" value="Unassembled WGS sequence"/>
</dbReference>
<evidence type="ECO:0000313" key="3">
    <source>
        <dbReference type="Proteomes" id="UP000191980"/>
    </source>
</evidence>
<sequence>MKLSTLFIIPFLVISMAANAHGPTPKKADKSIIINASINKVWAVIKNFDDISNWHPDVISSVGDGKNESGSERRITMESGVLEEGLDYFSDADHEYNYRLKTENTDVFPVSSYTTGIQLIAEDDNNTKVKWKSRYYRGDTGNTPPKRLNDEAAVKAMNSFIENGLQGLKETLEK</sequence>
<dbReference type="STRING" id="1420851.AU255_02545"/>
<dbReference type="OrthoDB" id="1364128at2"/>
<dbReference type="SUPFAM" id="SSF55961">
    <property type="entry name" value="Bet v1-like"/>
    <property type="match status" value="1"/>
</dbReference>
<proteinExistence type="predicted"/>
<comment type="caution">
    <text evidence="2">The sequence shown here is derived from an EMBL/GenBank/DDBJ whole genome shotgun (WGS) entry which is preliminary data.</text>
</comment>
<dbReference type="Gene3D" id="3.30.530.20">
    <property type="match status" value="1"/>
</dbReference>
<protein>
    <submittedName>
        <fullName evidence="2">MxaD protein</fullName>
    </submittedName>
</protein>
<keyword evidence="3" id="KW-1185">Reference proteome</keyword>
<organism evidence="2 3">
    <name type="scientific">Methyloprofundus sedimenti</name>
    <dbReference type="NCBI Taxonomy" id="1420851"/>
    <lineage>
        <taxon>Bacteria</taxon>
        <taxon>Pseudomonadati</taxon>
        <taxon>Pseudomonadota</taxon>
        <taxon>Gammaproteobacteria</taxon>
        <taxon>Methylococcales</taxon>
        <taxon>Methylococcaceae</taxon>
        <taxon>Methyloprofundus</taxon>
    </lineage>
</organism>
<dbReference type="InterPro" id="IPR019587">
    <property type="entry name" value="Polyketide_cyclase/dehydratase"/>
</dbReference>
<dbReference type="AlphaFoldDB" id="A0A1V8M5H0"/>
<dbReference type="InterPro" id="IPR023393">
    <property type="entry name" value="START-like_dom_sf"/>
</dbReference>
<evidence type="ECO:0000256" key="1">
    <source>
        <dbReference type="SAM" id="SignalP"/>
    </source>
</evidence>
<dbReference type="EMBL" id="LPUF01000001">
    <property type="protein sequence ID" value="OQK16804.1"/>
    <property type="molecule type" value="Genomic_DNA"/>
</dbReference>
<feature type="chain" id="PRO_5012257998" evidence="1">
    <location>
        <begin position="21"/>
        <end position="174"/>
    </location>
</feature>
<keyword evidence="1" id="KW-0732">Signal</keyword>
<dbReference type="CDD" id="cd07821">
    <property type="entry name" value="PYR_PYL_RCAR_like"/>
    <property type="match status" value="1"/>
</dbReference>
<dbReference type="PANTHER" id="PTHR39332">
    <property type="entry name" value="BLL4707 PROTEIN"/>
    <property type="match status" value="1"/>
</dbReference>